<evidence type="ECO:0000313" key="10">
    <source>
        <dbReference type="Proteomes" id="UP000592820"/>
    </source>
</evidence>
<dbReference type="GO" id="GO:0046914">
    <property type="term" value="F:transition metal ion binding"/>
    <property type="evidence" value="ECO:0007669"/>
    <property type="project" value="InterPro"/>
</dbReference>
<keyword evidence="6" id="KW-0408">Iron</keyword>
<dbReference type="EC" id="4.2.1.84" evidence="2"/>
<dbReference type="GO" id="GO:0018822">
    <property type="term" value="F:nitrile hydratase activity"/>
    <property type="evidence" value="ECO:0007669"/>
    <property type="project" value="UniProtKB-EC"/>
</dbReference>
<feature type="binding site" evidence="6">
    <location>
        <position position="127"/>
    </location>
    <ligand>
        <name>Fe(3+)</name>
        <dbReference type="ChEBI" id="CHEBI:29034"/>
    </ligand>
</feature>
<keyword evidence="3 6" id="KW-0479">Metal-binding</keyword>
<evidence type="ECO:0000256" key="4">
    <source>
        <dbReference type="ARBA" id="ARBA00023239"/>
    </source>
</evidence>
<feature type="binding site" evidence="6">
    <location>
        <position position="128"/>
    </location>
    <ligand>
        <name>Fe(3+)</name>
        <dbReference type="ChEBI" id="CHEBI:29034"/>
    </ligand>
</feature>
<dbReference type="InterPro" id="IPR036648">
    <property type="entry name" value="CN_Hdrase_a/SCN_Hdrase_g_sf"/>
</dbReference>
<dbReference type="InterPro" id="IPR004232">
    <property type="entry name" value="CN_Hdrtase_a/SCN_Hdrlase_g"/>
</dbReference>
<dbReference type="Gene3D" id="3.90.330.10">
    <property type="entry name" value="Nitrile hydratase alpha /Thiocyanate hydrolase gamma"/>
    <property type="match status" value="1"/>
</dbReference>
<protein>
    <recommendedName>
        <fullName evidence="2">nitrile hydratase</fullName>
        <ecNumber evidence="2">4.2.1.84</ecNumber>
    </recommendedName>
</protein>
<evidence type="ECO:0000256" key="6">
    <source>
        <dbReference type="PIRSR" id="PIRSR001426-1"/>
    </source>
</evidence>
<name>A0A7W8LDR1_9BURK</name>
<evidence type="ECO:0000256" key="2">
    <source>
        <dbReference type="ARBA" id="ARBA00013079"/>
    </source>
</evidence>
<dbReference type="AlphaFoldDB" id="A0A7W8LDR1"/>
<dbReference type="PIRSF" id="PIRSF001426">
    <property type="entry name" value="NHase_alpha"/>
    <property type="match status" value="1"/>
</dbReference>
<reference evidence="9 10" key="1">
    <citation type="submission" date="2020-08" db="EMBL/GenBank/DDBJ databases">
        <title>Genomic Encyclopedia of Type Strains, Phase IV (KMG-V): Genome sequencing to study the core and pangenomes of soil and plant-associated prokaryotes.</title>
        <authorList>
            <person name="Whitman W."/>
        </authorList>
    </citation>
    <scope>NUCLEOTIDE SEQUENCE [LARGE SCALE GENOMIC DNA]</scope>
    <source>
        <strain evidence="9 10">JPY162</strain>
    </source>
</reference>
<evidence type="ECO:0000256" key="1">
    <source>
        <dbReference type="ARBA" id="ARBA00009363"/>
    </source>
</evidence>
<feature type="region of interest" description="Disordered" evidence="7">
    <location>
        <begin position="1"/>
        <end position="29"/>
    </location>
</feature>
<evidence type="ECO:0000256" key="5">
    <source>
        <dbReference type="ARBA" id="ARBA00044877"/>
    </source>
</evidence>
<feature type="domain" description="Nitrile hydratase alpha/Thiocyanate hydrolase gamma" evidence="8">
    <location>
        <begin position="31"/>
        <end position="212"/>
    </location>
</feature>
<dbReference type="RefSeq" id="WP_311733543.1">
    <property type="nucleotide sequence ID" value="NZ_JACHDE010000022.1"/>
</dbReference>
<organism evidence="9 10">
    <name type="scientific">Paraburkholderia youngii</name>
    <dbReference type="NCBI Taxonomy" id="2782701"/>
    <lineage>
        <taxon>Bacteria</taxon>
        <taxon>Pseudomonadati</taxon>
        <taxon>Pseudomonadota</taxon>
        <taxon>Betaproteobacteria</taxon>
        <taxon>Burkholderiales</taxon>
        <taxon>Burkholderiaceae</taxon>
        <taxon>Paraburkholderia</taxon>
    </lineage>
</organism>
<feature type="compositionally biased region" description="Basic and acidic residues" evidence="7">
    <location>
        <begin position="1"/>
        <end position="11"/>
    </location>
</feature>
<comment type="catalytic activity">
    <reaction evidence="5">
        <text>an aliphatic primary amide = an aliphatic nitrile + H2O</text>
        <dbReference type="Rhea" id="RHEA:12673"/>
        <dbReference type="ChEBI" id="CHEBI:15377"/>
        <dbReference type="ChEBI" id="CHEBI:65285"/>
        <dbReference type="ChEBI" id="CHEBI:80291"/>
        <dbReference type="EC" id="4.2.1.84"/>
    </reaction>
</comment>
<dbReference type="EMBL" id="JACHDE010000022">
    <property type="protein sequence ID" value="MBB5404768.1"/>
    <property type="molecule type" value="Genomic_DNA"/>
</dbReference>
<comment type="caution">
    <text evidence="9">The sequence shown here is derived from an EMBL/GenBank/DDBJ whole genome shotgun (WGS) entry which is preliminary data.</text>
</comment>
<proteinExistence type="inferred from homology"/>
<feature type="binding site" evidence="6">
    <location>
        <position position="123"/>
    </location>
    <ligand>
        <name>Fe(3+)</name>
        <dbReference type="ChEBI" id="CHEBI:29034"/>
    </ligand>
</feature>
<evidence type="ECO:0000259" key="8">
    <source>
        <dbReference type="Pfam" id="PF02979"/>
    </source>
</evidence>
<dbReference type="SUPFAM" id="SSF56209">
    <property type="entry name" value="Nitrile hydratase alpha chain"/>
    <property type="match status" value="1"/>
</dbReference>
<dbReference type="InterPro" id="IPR018141">
    <property type="entry name" value="Nitrile_hydratase_asu"/>
</dbReference>
<dbReference type="NCBIfam" id="TIGR01323">
    <property type="entry name" value="nitrile_alph"/>
    <property type="match status" value="1"/>
</dbReference>
<dbReference type="Proteomes" id="UP000592820">
    <property type="component" value="Unassembled WGS sequence"/>
</dbReference>
<dbReference type="InterPro" id="IPR023900">
    <property type="entry name" value="CN_Hdrtase_asu/SCN_Hdrlase_gsu"/>
</dbReference>
<sequence>MSHDPVHDPSRHHATQHPQAHEGHEGSALPDMDLRVRALESLLIEKCYVDPQALDVLIETYETKVGPRNGARVIAKAWSDPEFRHWLLDDATAAIASLGFAGRQGEHMVALENTPSVHNMVVCTLCSCYPWPVLGLPPVWYKSAPYRSRAVIDPRGVLEEFGVALPDDIKIRVWDSTAEVRYLVLPMRPPGTDALNEDELADLVTRDSMIGTGLPLPAQQATIPNVGSS</sequence>
<accession>A0A7W8LDR1</accession>
<evidence type="ECO:0000256" key="3">
    <source>
        <dbReference type="ARBA" id="ARBA00022723"/>
    </source>
</evidence>
<keyword evidence="4 9" id="KW-0456">Lyase</keyword>
<evidence type="ECO:0000313" key="9">
    <source>
        <dbReference type="EMBL" id="MBB5404768.1"/>
    </source>
</evidence>
<gene>
    <name evidence="9" type="ORF">HDG41_006864</name>
</gene>
<feature type="binding site" evidence="6">
    <location>
        <position position="126"/>
    </location>
    <ligand>
        <name>Fe(3+)</name>
        <dbReference type="ChEBI" id="CHEBI:29034"/>
    </ligand>
</feature>
<dbReference type="Pfam" id="PF02979">
    <property type="entry name" value="NHase_alpha"/>
    <property type="match status" value="1"/>
</dbReference>
<comment type="similarity">
    <text evidence="1">Belongs to the nitrile hydratase subunit alpha family.</text>
</comment>
<evidence type="ECO:0000256" key="7">
    <source>
        <dbReference type="SAM" id="MobiDB-lite"/>
    </source>
</evidence>